<sequence length="93" mass="10556">MADLIVTSEVIDEGAKQLKTVIEELKHMDASWDGGDIWGHTTVDGAMDDFISSWWVKREKLTGSLEDLQEKMEQSAQTWNDTETELDNSLKPE</sequence>
<name>A0ABP8XBR2_9MICO</name>
<dbReference type="EMBL" id="BAABHM010000011">
    <property type="protein sequence ID" value="GAA4703599.1"/>
    <property type="molecule type" value="Genomic_DNA"/>
</dbReference>
<accession>A0ABP8XBR2</accession>
<keyword evidence="3" id="KW-1185">Reference proteome</keyword>
<protein>
    <recommendedName>
        <fullName evidence="4">WXG100 family type VII secretion target</fullName>
    </recommendedName>
</protein>
<evidence type="ECO:0000256" key="1">
    <source>
        <dbReference type="SAM" id="MobiDB-lite"/>
    </source>
</evidence>
<evidence type="ECO:0000313" key="2">
    <source>
        <dbReference type="EMBL" id="GAA4703599.1"/>
    </source>
</evidence>
<dbReference type="Proteomes" id="UP001500843">
    <property type="component" value="Unassembled WGS sequence"/>
</dbReference>
<organism evidence="2 3">
    <name type="scientific">Promicromonospora umidemergens</name>
    <dbReference type="NCBI Taxonomy" id="629679"/>
    <lineage>
        <taxon>Bacteria</taxon>
        <taxon>Bacillati</taxon>
        <taxon>Actinomycetota</taxon>
        <taxon>Actinomycetes</taxon>
        <taxon>Micrococcales</taxon>
        <taxon>Promicromonosporaceae</taxon>
        <taxon>Promicromonospora</taxon>
    </lineage>
</organism>
<gene>
    <name evidence="2" type="ORF">GCM10023198_26310</name>
</gene>
<dbReference type="RefSeq" id="WP_253867712.1">
    <property type="nucleotide sequence ID" value="NZ_BAABHM010000011.1"/>
</dbReference>
<feature type="region of interest" description="Disordered" evidence="1">
    <location>
        <begin position="69"/>
        <end position="93"/>
    </location>
</feature>
<proteinExistence type="predicted"/>
<comment type="caution">
    <text evidence="2">The sequence shown here is derived from an EMBL/GenBank/DDBJ whole genome shotgun (WGS) entry which is preliminary data.</text>
</comment>
<reference evidence="3" key="1">
    <citation type="journal article" date="2019" name="Int. J. Syst. Evol. Microbiol.">
        <title>The Global Catalogue of Microorganisms (GCM) 10K type strain sequencing project: providing services to taxonomists for standard genome sequencing and annotation.</title>
        <authorList>
            <consortium name="The Broad Institute Genomics Platform"/>
            <consortium name="The Broad Institute Genome Sequencing Center for Infectious Disease"/>
            <person name="Wu L."/>
            <person name="Ma J."/>
        </authorList>
    </citation>
    <scope>NUCLEOTIDE SEQUENCE [LARGE SCALE GENOMIC DNA]</scope>
    <source>
        <strain evidence="3">JCM 17975</strain>
    </source>
</reference>
<evidence type="ECO:0008006" key="4">
    <source>
        <dbReference type="Google" id="ProtNLM"/>
    </source>
</evidence>
<evidence type="ECO:0000313" key="3">
    <source>
        <dbReference type="Proteomes" id="UP001500843"/>
    </source>
</evidence>